<protein>
    <submittedName>
        <fullName evidence="2">Antirepressor, phage associated</fullName>
    </submittedName>
</protein>
<dbReference type="PANTHER" id="PTHR36180">
    <property type="entry name" value="DNA-BINDING PROTEIN-RELATED-RELATED"/>
    <property type="match status" value="1"/>
</dbReference>
<proteinExistence type="predicted"/>
<dbReference type="PANTHER" id="PTHR36180:SF2">
    <property type="entry name" value="BRO FAMILY PROTEIN"/>
    <property type="match status" value="1"/>
</dbReference>
<organism evidence="2 3">
    <name type="scientific">Romboutsia hominis</name>
    <dbReference type="NCBI Taxonomy" id="1507512"/>
    <lineage>
        <taxon>Bacteria</taxon>
        <taxon>Bacillati</taxon>
        <taxon>Bacillota</taxon>
        <taxon>Clostridia</taxon>
        <taxon>Peptostreptococcales</taxon>
        <taxon>Peptostreptococcaceae</taxon>
        <taxon>Romboutsia</taxon>
    </lineage>
</organism>
<reference evidence="2 3" key="1">
    <citation type="submission" date="2014-09" db="EMBL/GenBank/DDBJ databases">
        <authorList>
            <person name="Hornung B.V."/>
        </authorList>
    </citation>
    <scope>NUCLEOTIDE SEQUENCE [LARGE SCALE GENOMIC DNA]</scope>
    <source>
        <strain evidence="2 3">FRIFI</strain>
    </source>
</reference>
<dbReference type="Pfam" id="PF02498">
    <property type="entry name" value="Bro-N"/>
    <property type="match status" value="1"/>
</dbReference>
<dbReference type="InterPro" id="IPR005039">
    <property type="entry name" value="Ant_C"/>
</dbReference>
<dbReference type="Pfam" id="PF03374">
    <property type="entry name" value="ANT"/>
    <property type="match status" value="1"/>
</dbReference>
<dbReference type="Proteomes" id="UP000245695">
    <property type="component" value="Chromosome 1"/>
</dbReference>
<dbReference type="AlphaFoldDB" id="A0A2P2BT77"/>
<dbReference type="KEGG" id="rhom:FRIFI_2059"/>
<dbReference type="SMART" id="SM01040">
    <property type="entry name" value="Bro-N"/>
    <property type="match status" value="1"/>
</dbReference>
<evidence type="ECO:0000313" key="3">
    <source>
        <dbReference type="Proteomes" id="UP000245695"/>
    </source>
</evidence>
<dbReference type="GO" id="GO:0003677">
    <property type="term" value="F:DNA binding"/>
    <property type="evidence" value="ECO:0007669"/>
    <property type="project" value="InterPro"/>
</dbReference>
<keyword evidence="3" id="KW-1185">Reference proteome</keyword>
<sequence>MRDLKVFFNKEFGEINVIVVNNKEYIEAIGIAKILGYVNPRDAIIRHCKKEGVIFSDVGVVTGFRDNKSEIIQFVRKKFIDESNVYRLIIRSKLPSAKRFEKWIMEEVIPSIRKNGAYMNEDVIEKALENPDFIIQMVTKLKEERNQRMLVEKKARKLEKTIELDKPLVNFAKTIATSEDAITIGQFAKILNNNNIKIGRNRLFSMLRANGYLIKSGKEKNMPKQVYIERGLFKVSESILNTSEGEIISTTTLITGKGQKYFLEKTYK</sequence>
<dbReference type="PROSITE" id="PS51750">
    <property type="entry name" value="BRO_N"/>
    <property type="match status" value="1"/>
</dbReference>
<dbReference type="InterPro" id="IPR003497">
    <property type="entry name" value="BRO_N_domain"/>
</dbReference>
<name>A0A2P2BT77_9FIRM</name>
<gene>
    <name evidence="2" type="ORF">FRIFI_2059</name>
</gene>
<accession>A0A2P2BT77</accession>
<dbReference type="EMBL" id="LN650648">
    <property type="protein sequence ID" value="CEI73587.1"/>
    <property type="molecule type" value="Genomic_DNA"/>
</dbReference>
<dbReference type="RefSeq" id="WP_166505798.1">
    <property type="nucleotide sequence ID" value="NZ_LN650648.1"/>
</dbReference>
<evidence type="ECO:0000313" key="2">
    <source>
        <dbReference type="EMBL" id="CEI73587.1"/>
    </source>
</evidence>
<evidence type="ECO:0000259" key="1">
    <source>
        <dbReference type="PROSITE" id="PS51750"/>
    </source>
</evidence>
<feature type="domain" description="Bro-N" evidence="1">
    <location>
        <begin position="1"/>
        <end position="116"/>
    </location>
</feature>